<feature type="compositionally biased region" description="Polar residues" evidence="1">
    <location>
        <begin position="80"/>
        <end position="102"/>
    </location>
</feature>
<organism evidence="2 3">
    <name type="scientific">Jaculus jaculus</name>
    <name type="common">Lesser Egyptian jerboa</name>
    <dbReference type="NCBI Taxonomy" id="51337"/>
    <lineage>
        <taxon>Eukaryota</taxon>
        <taxon>Metazoa</taxon>
        <taxon>Chordata</taxon>
        <taxon>Craniata</taxon>
        <taxon>Vertebrata</taxon>
        <taxon>Euteleostomi</taxon>
        <taxon>Mammalia</taxon>
        <taxon>Eutheria</taxon>
        <taxon>Euarchontoglires</taxon>
        <taxon>Glires</taxon>
        <taxon>Rodentia</taxon>
        <taxon>Myomorpha</taxon>
        <taxon>Dipodoidea</taxon>
        <taxon>Dipodidae</taxon>
        <taxon>Dipodinae</taxon>
        <taxon>Jaculus</taxon>
    </lineage>
</organism>
<evidence type="ECO:0000313" key="3">
    <source>
        <dbReference type="Proteomes" id="UP000694385"/>
    </source>
</evidence>
<dbReference type="GeneTree" id="ENSGT00950000183019"/>
<reference evidence="2" key="1">
    <citation type="submission" date="2025-08" db="UniProtKB">
        <authorList>
            <consortium name="Ensembl"/>
        </authorList>
    </citation>
    <scope>IDENTIFICATION</scope>
</reference>
<proteinExistence type="predicted"/>
<feature type="compositionally biased region" description="Low complexity" evidence="1">
    <location>
        <begin position="157"/>
        <end position="173"/>
    </location>
</feature>
<protein>
    <recommendedName>
        <fullName evidence="4">5'-AMP-activated protein kinase subunit gamma-2-like</fullName>
    </recommendedName>
</protein>
<feature type="region of interest" description="Disordered" evidence="1">
    <location>
        <begin position="1"/>
        <end position="177"/>
    </location>
</feature>
<feature type="compositionally biased region" description="Basic and acidic residues" evidence="1">
    <location>
        <begin position="54"/>
        <end position="64"/>
    </location>
</feature>
<dbReference type="AlphaFoldDB" id="A0A8C5K291"/>
<accession>A0A8C5K291</accession>
<evidence type="ECO:0000313" key="2">
    <source>
        <dbReference type="Ensembl" id="ENSJJAP00000003522.1"/>
    </source>
</evidence>
<dbReference type="Proteomes" id="UP000694385">
    <property type="component" value="Unassembled WGS sequence"/>
</dbReference>
<dbReference type="OMA" id="RSAGCFV"/>
<sequence length="255" mass="27788">MGSAAMDTKKKKEVSSPGGSDGRKNPGLKRRSLRVHIPDLSSFAMPLLDGDLESSEKHSSRKMDNSPFGSGSPSRGLFSKASQPRPSSPVSAPTRPKTSPGSPKTVFPFSYQESPPRSPRRMSFSGIFRSSSKESSPNSNPSTSPGGIRFFSRSRKTSSVSSSPSTPTQVTKQHPFPLECYKQEPERLENRIYASSPPDTGQRFCLAFQSPTRPLLASPTHHALPRTVSSFFFFFRTAPSLRPGQRGRAAASHTE</sequence>
<name>A0A8C5K291_JACJA</name>
<evidence type="ECO:0000256" key="1">
    <source>
        <dbReference type="SAM" id="MobiDB-lite"/>
    </source>
</evidence>
<evidence type="ECO:0008006" key="4">
    <source>
        <dbReference type="Google" id="ProtNLM"/>
    </source>
</evidence>
<dbReference type="Ensembl" id="ENSJJAT00000007881.1">
    <property type="protein sequence ID" value="ENSJJAP00000003522.1"/>
    <property type="gene ID" value="ENSJJAG00000006959.1"/>
</dbReference>
<feature type="compositionally biased region" description="Low complexity" evidence="1">
    <location>
        <begin position="133"/>
        <end position="145"/>
    </location>
</feature>
<reference evidence="2" key="2">
    <citation type="submission" date="2025-09" db="UniProtKB">
        <authorList>
            <consortium name="Ensembl"/>
        </authorList>
    </citation>
    <scope>IDENTIFICATION</scope>
</reference>
<keyword evidence="3" id="KW-1185">Reference proteome</keyword>